<dbReference type="EMBL" id="JACXSI010000022">
    <property type="protein sequence ID" value="MBD3108701.1"/>
    <property type="molecule type" value="Genomic_DNA"/>
</dbReference>
<evidence type="ECO:0000259" key="1">
    <source>
        <dbReference type="PROSITE" id="PS50263"/>
    </source>
</evidence>
<protein>
    <submittedName>
        <fullName evidence="2">Carbon-nitrogen hydrolase family protein</fullName>
    </submittedName>
</protein>
<dbReference type="InterPro" id="IPR039703">
    <property type="entry name" value="Nta1"/>
</dbReference>
<feature type="domain" description="CN hydrolase" evidence="1">
    <location>
        <begin position="1"/>
        <end position="246"/>
    </location>
</feature>
<dbReference type="GO" id="GO:0070773">
    <property type="term" value="F:protein-N-terminal glutamine amidohydrolase activity"/>
    <property type="evidence" value="ECO:0007669"/>
    <property type="project" value="InterPro"/>
</dbReference>
<name>A0A927CX62_9BACI</name>
<dbReference type="PANTHER" id="PTHR11750">
    <property type="entry name" value="PROTEIN N-TERMINAL AMIDASE"/>
    <property type="match status" value="1"/>
</dbReference>
<keyword evidence="2" id="KW-0378">Hydrolase</keyword>
<dbReference type="Proteomes" id="UP000602076">
    <property type="component" value="Unassembled WGS sequence"/>
</dbReference>
<dbReference type="RefSeq" id="WP_190998238.1">
    <property type="nucleotide sequence ID" value="NZ_JACXSI010000022.1"/>
</dbReference>
<dbReference type="GO" id="GO:0030163">
    <property type="term" value="P:protein catabolic process"/>
    <property type="evidence" value="ECO:0007669"/>
    <property type="project" value="TreeGrafter"/>
</dbReference>
<dbReference type="InterPro" id="IPR036526">
    <property type="entry name" value="C-N_Hydrolase_sf"/>
</dbReference>
<comment type="caution">
    <text evidence="2">The sequence shown here is derived from an EMBL/GenBank/DDBJ whole genome shotgun (WGS) entry which is preliminary data.</text>
</comment>
<dbReference type="GO" id="GO:0008418">
    <property type="term" value="F:protein-N-terminal asparagine amidohydrolase activity"/>
    <property type="evidence" value="ECO:0007669"/>
    <property type="project" value="InterPro"/>
</dbReference>
<keyword evidence="3" id="KW-1185">Reference proteome</keyword>
<reference evidence="2" key="1">
    <citation type="submission" date="2020-09" db="EMBL/GenBank/DDBJ databases">
        <title>Bacillus faecalis sp. nov., a moderately halophilic bacterium isolated from cow faeces.</title>
        <authorList>
            <person name="Jiang L."/>
            <person name="Lee J."/>
        </authorList>
    </citation>
    <scope>NUCLEOTIDE SEQUENCE</scope>
    <source>
        <strain evidence="2">AGMB 02131</strain>
    </source>
</reference>
<gene>
    <name evidence="2" type="ORF">IEO70_10010</name>
</gene>
<evidence type="ECO:0000313" key="3">
    <source>
        <dbReference type="Proteomes" id="UP000602076"/>
    </source>
</evidence>
<dbReference type="PROSITE" id="PS50263">
    <property type="entry name" value="CN_HYDROLASE"/>
    <property type="match status" value="1"/>
</dbReference>
<dbReference type="InterPro" id="IPR003010">
    <property type="entry name" value="C-N_Hydrolase"/>
</dbReference>
<dbReference type="PANTHER" id="PTHR11750:SF26">
    <property type="entry name" value="PROTEIN N-TERMINAL AMIDASE"/>
    <property type="match status" value="1"/>
</dbReference>
<evidence type="ECO:0000313" key="2">
    <source>
        <dbReference type="EMBL" id="MBD3108701.1"/>
    </source>
</evidence>
<dbReference type="Gene3D" id="3.60.110.10">
    <property type="entry name" value="Carbon-nitrogen hydrolase"/>
    <property type="match status" value="1"/>
</dbReference>
<proteinExistence type="predicted"/>
<accession>A0A927CX62</accession>
<dbReference type="CDD" id="cd07197">
    <property type="entry name" value="nitrilase"/>
    <property type="match status" value="1"/>
</dbReference>
<sequence>MRIFALQLNNDLKGIETRKNYIESLIAKLDSPDFVVLPELAFCSYIGNETIWQYADVESKDTSQWAMKIADKYKTYIGVGYLEKEGNDYYNSYMIADGSRVYGIVRKCEGESYIFKRGDFGHIIAMPFGHVAVGICYDAHRKHFYDNIRDHEISLILFPHGAPSDPKKQAQERAVIDYMCQTYAEAYHVPVVYVNSVGKLDPMLGLTGKLMAKEGFVLNGLSKIYHFEGEELSSSVQEVIGLEAQLADKKRCGTIKFQGNDLIKGNFLFRKLILPKDIRDGVRFYKAKK</sequence>
<dbReference type="Pfam" id="PF00795">
    <property type="entry name" value="CN_hydrolase"/>
    <property type="match status" value="1"/>
</dbReference>
<dbReference type="SUPFAM" id="SSF56317">
    <property type="entry name" value="Carbon-nitrogen hydrolase"/>
    <property type="match status" value="1"/>
</dbReference>
<dbReference type="AlphaFoldDB" id="A0A927CX62"/>
<organism evidence="2 3">
    <name type="scientific">Peribacillus faecalis</name>
    <dbReference type="NCBI Taxonomy" id="2772559"/>
    <lineage>
        <taxon>Bacteria</taxon>
        <taxon>Bacillati</taxon>
        <taxon>Bacillota</taxon>
        <taxon>Bacilli</taxon>
        <taxon>Bacillales</taxon>
        <taxon>Bacillaceae</taxon>
        <taxon>Peribacillus</taxon>
    </lineage>
</organism>